<dbReference type="PANTHER" id="PTHR42834">
    <property type="entry name" value="ENDONUCLEASE/EXONUCLEASE/PHOSPHATASE FAMILY PROTEIN (AFU_ORTHOLOGUE AFUA_3G09210)"/>
    <property type="match status" value="1"/>
</dbReference>
<evidence type="ECO:0000313" key="2">
    <source>
        <dbReference type="EMBL" id="SVC61912.1"/>
    </source>
</evidence>
<evidence type="ECO:0000259" key="1">
    <source>
        <dbReference type="Pfam" id="PF03372"/>
    </source>
</evidence>
<protein>
    <recommendedName>
        <fullName evidence="1">Endonuclease/exonuclease/phosphatase domain-containing protein</fullName>
    </recommendedName>
</protein>
<organism evidence="2">
    <name type="scientific">marine metagenome</name>
    <dbReference type="NCBI Taxonomy" id="408172"/>
    <lineage>
        <taxon>unclassified sequences</taxon>
        <taxon>metagenomes</taxon>
        <taxon>ecological metagenomes</taxon>
    </lineage>
</organism>
<sequence>GNKTDLNNLVGKLEGWTSGYSSDSYGYGLAYLYKTDLIVNNLEGIDELDNYNSTRTPFLLEINWAGENIYIINNHYKCCGNGIIENVYDDEEYRRQQACIMIKNYIESNLTDKNVIVLGDFNDELSDVDSANVFQTFITDFTHYKFVDMDIAYSYSSNWSYPSWPSHLDHILITDELFDEYENEGSLVQTIHLEELFDDGWKDYEKYISDHRPVGLSLKFNP</sequence>
<dbReference type="GO" id="GO:0003824">
    <property type="term" value="F:catalytic activity"/>
    <property type="evidence" value="ECO:0007669"/>
    <property type="project" value="InterPro"/>
</dbReference>
<dbReference type="Gene3D" id="3.60.10.10">
    <property type="entry name" value="Endonuclease/exonuclease/phosphatase"/>
    <property type="match status" value="1"/>
</dbReference>
<name>A0A382NQ90_9ZZZZ</name>
<dbReference type="SUPFAM" id="SSF56219">
    <property type="entry name" value="DNase I-like"/>
    <property type="match status" value="1"/>
</dbReference>
<feature type="non-terminal residue" evidence="2">
    <location>
        <position position="1"/>
    </location>
</feature>
<feature type="domain" description="Endonuclease/exonuclease/phosphatase" evidence="1">
    <location>
        <begin position="20"/>
        <end position="211"/>
    </location>
</feature>
<dbReference type="Pfam" id="PF03372">
    <property type="entry name" value="Exo_endo_phos"/>
    <property type="match status" value="1"/>
</dbReference>
<accession>A0A382NQ90</accession>
<dbReference type="AlphaFoldDB" id="A0A382NQ90"/>
<dbReference type="PANTHER" id="PTHR42834:SF1">
    <property type="entry name" value="ENDONUCLEASE_EXONUCLEASE_PHOSPHATASE FAMILY PROTEIN (AFU_ORTHOLOGUE AFUA_3G09210)"/>
    <property type="match status" value="1"/>
</dbReference>
<proteinExistence type="predicted"/>
<dbReference type="EMBL" id="UINC01101249">
    <property type="protein sequence ID" value="SVC61912.1"/>
    <property type="molecule type" value="Genomic_DNA"/>
</dbReference>
<dbReference type="InterPro" id="IPR005135">
    <property type="entry name" value="Endo/exonuclease/phosphatase"/>
</dbReference>
<gene>
    <name evidence="2" type="ORF">METZ01_LOCUS314766</name>
</gene>
<reference evidence="2" key="1">
    <citation type="submission" date="2018-05" db="EMBL/GenBank/DDBJ databases">
        <authorList>
            <person name="Lanie J.A."/>
            <person name="Ng W.-L."/>
            <person name="Kazmierczak K.M."/>
            <person name="Andrzejewski T.M."/>
            <person name="Davidsen T.M."/>
            <person name="Wayne K.J."/>
            <person name="Tettelin H."/>
            <person name="Glass J.I."/>
            <person name="Rusch D."/>
            <person name="Podicherti R."/>
            <person name="Tsui H.-C.T."/>
            <person name="Winkler M.E."/>
        </authorList>
    </citation>
    <scope>NUCLEOTIDE SEQUENCE</scope>
</reference>
<dbReference type="InterPro" id="IPR036691">
    <property type="entry name" value="Endo/exonu/phosph_ase_sf"/>
</dbReference>